<name>A0A6P5ZJF7_DURZI</name>
<gene>
    <name evidence="4" type="primary">LOC111301260</name>
</gene>
<protein>
    <submittedName>
        <fullName evidence="4">QWRF motif-containing protein 2-like isoform X1</fullName>
    </submittedName>
</protein>
<reference evidence="4" key="1">
    <citation type="submission" date="2025-08" db="UniProtKB">
        <authorList>
            <consortium name="RefSeq"/>
        </authorList>
    </citation>
    <scope>IDENTIFICATION</scope>
    <source>
        <tissue evidence="4">Fruit stalk</tissue>
    </source>
</reference>
<dbReference type="RefSeq" id="XP_022752540.1">
    <property type="nucleotide sequence ID" value="XM_022896805.1"/>
</dbReference>
<evidence type="ECO:0000313" key="4">
    <source>
        <dbReference type="RefSeq" id="XP_022752540.1"/>
    </source>
</evidence>
<dbReference type="GO" id="GO:0008017">
    <property type="term" value="F:microtubule binding"/>
    <property type="evidence" value="ECO:0007669"/>
    <property type="project" value="TreeGrafter"/>
</dbReference>
<dbReference type="PANTHER" id="PTHR31807:SF38">
    <property type="entry name" value="QWRF MOTIF-CONTAINING PROTEIN 9"/>
    <property type="match status" value="1"/>
</dbReference>
<dbReference type="AlphaFoldDB" id="A0A6P5ZJF7"/>
<dbReference type="GO" id="GO:0005880">
    <property type="term" value="C:nuclear microtubule"/>
    <property type="evidence" value="ECO:0007669"/>
    <property type="project" value="TreeGrafter"/>
</dbReference>
<dbReference type="Pfam" id="PF04484">
    <property type="entry name" value="QWRF"/>
    <property type="match status" value="2"/>
</dbReference>
<dbReference type="PANTHER" id="PTHR31807">
    <property type="entry name" value="AUGMIN FAMILY MEMBER"/>
    <property type="match status" value="1"/>
</dbReference>
<proteinExistence type="inferred from homology"/>
<organism evidence="3 4">
    <name type="scientific">Durio zibethinus</name>
    <name type="common">Durian</name>
    <dbReference type="NCBI Taxonomy" id="66656"/>
    <lineage>
        <taxon>Eukaryota</taxon>
        <taxon>Viridiplantae</taxon>
        <taxon>Streptophyta</taxon>
        <taxon>Embryophyta</taxon>
        <taxon>Tracheophyta</taxon>
        <taxon>Spermatophyta</taxon>
        <taxon>Magnoliopsida</taxon>
        <taxon>eudicotyledons</taxon>
        <taxon>Gunneridae</taxon>
        <taxon>Pentapetalae</taxon>
        <taxon>rosids</taxon>
        <taxon>malvids</taxon>
        <taxon>Malvales</taxon>
        <taxon>Malvaceae</taxon>
        <taxon>Helicteroideae</taxon>
        <taxon>Durio</taxon>
    </lineage>
</organism>
<dbReference type="GO" id="GO:0051225">
    <property type="term" value="P:spindle assembly"/>
    <property type="evidence" value="ECO:0007669"/>
    <property type="project" value="TreeGrafter"/>
</dbReference>
<evidence type="ECO:0000256" key="2">
    <source>
        <dbReference type="SAM" id="MobiDB-lite"/>
    </source>
</evidence>
<feature type="region of interest" description="Disordered" evidence="2">
    <location>
        <begin position="270"/>
        <end position="386"/>
    </location>
</feature>
<dbReference type="GO" id="GO:0005737">
    <property type="term" value="C:cytoplasm"/>
    <property type="evidence" value="ECO:0007669"/>
    <property type="project" value="TreeGrafter"/>
</dbReference>
<comment type="similarity">
    <text evidence="1">Belongs to the QWRF family.</text>
</comment>
<evidence type="ECO:0000313" key="3">
    <source>
        <dbReference type="Proteomes" id="UP000515121"/>
    </source>
</evidence>
<dbReference type="KEGG" id="dzi:111301260"/>
<evidence type="ECO:0000256" key="1">
    <source>
        <dbReference type="ARBA" id="ARBA00010016"/>
    </source>
</evidence>
<accession>A0A6P5ZJF7</accession>
<feature type="region of interest" description="Disordered" evidence="2">
    <location>
        <begin position="160"/>
        <end position="228"/>
    </location>
</feature>
<dbReference type="Proteomes" id="UP000515121">
    <property type="component" value="Unplaced"/>
</dbReference>
<feature type="compositionally biased region" description="Low complexity" evidence="2">
    <location>
        <begin position="185"/>
        <end position="195"/>
    </location>
</feature>
<sequence length="656" mass="70660">MVAEESATANPKQHGGGPPHQNPSRPPLLPSDPDNAIAPRRRKFREVTSRYLSPSLPSSNSSMPLSSSSAASSKWCPSPLVSRTSHSTAVSTPTHAIPSAIKRSPSVERIQAATPGPNNSIDLKTSNGNNNNGELSAAQKLLFTSTRSLSVSFQGESFAHQFSKAKPAPSPSATRKGTPERRRPTAATTTPGRGTDQIENSKTERLPVRLRQPNSVSRSMDCTDERKRLNGSVNGNVVRALQNSMIDNRDLTAVTAVGFEAHCDLAASDTESVSSSSTSGALESSCNGNGDVKRGPRRIMVPARFWQETNNRLRRSDPGSPVSKKNTAQSKLIAPDKFGIDSPLSSPKGVGNSRGQLSPIREPVRPASPSKVGASSTSSPLRGVSPTRVRNGLGGNLVNTPSILSFSGDVIKMGKIGENKVYDAHLLRLLHNKLLQWRFVNARADAALSSQKSNAEKSLYDAWITTSKLRESVRAKRTELQLLRQNLKLSSILKGQMELLDEWAVLDHDYCSSLSGASEALMASTLRLPVVSGARVNSFFQPFPFSFKMWHLSCQCSSLLASHKKHLARLVILQADVPKLKDAICSAVDVMQAITFSICPLLSKVATVSSLVAELGNLSVNEFALLDQCEELLPTIAAMQVKISSFCLIRGIAIHI</sequence>
<dbReference type="GeneID" id="111301260"/>
<dbReference type="OrthoDB" id="1924320at2759"/>
<feature type="region of interest" description="Disordered" evidence="2">
    <location>
        <begin position="1"/>
        <end position="132"/>
    </location>
</feature>
<feature type="compositionally biased region" description="Polar residues" evidence="2">
    <location>
        <begin position="116"/>
        <end position="132"/>
    </location>
</feature>
<feature type="compositionally biased region" description="Low complexity" evidence="2">
    <location>
        <begin position="49"/>
        <end position="79"/>
    </location>
</feature>
<keyword evidence="3" id="KW-1185">Reference proteome</keyword>
<feature type="compositionally biased region" description="Polar residues" evidence="2">
    <location>
        <begin position="81"/>
        <end position="94"/>
    </location>
</feature>
<feature type="compositionally biased region" description="Low complexity" evidence="2">
    <location>
        <begin position="270"/>
        <end position="285"/>
    </location>
</feature>
<dbReference type="InterPro" id="IPR007573">
    <property type="entry name" value="QWRF"/>
</dbReference>
<feature type="compositionally biased region" description="Pro residues" evidence="2">
    <location>
        <begin position="20"/>
        <end position="30"/>
    </location>
</feature>